<keyword evidence="9" id="KW-0540">Nuclease</keyword>
<keyword evidence="9" id="KW-0255">Endonuclease</keyword>
<keyword evidence="3" id="KW-0378">Hydrolase</keyword>
<dbReference type="SUPFAM" id="SSF52540">
    <property type="entry name" value="P-loop containing nucleoside triphosphate hydrolases"/>
    <property type="match status" value="1"/>
</dbReference>
<dbReference type="GO" id="GO:0045910">
    <property type="term" value="P:negative regulation of DNA recombination"/>
    <property type="evidence" value="ECO:0007669"/>
    <property type="project" value="InterPro"/>
</dbReference>
<dbReference type="GO" id="GO:0019843">
    <property type="term" value="F:rRNA binding"/>
    <property type="evidence" value="ECO:0007669"/>
    <property type="project" value="UniProtKB-KW"/>
</dbReference>
<dbReference type="Gene3D" id="3.30.1370.110">
    <property type="match status" value="1"/>
</dbReference>
<keyword evidence="1" id="KW-0699">rRNA-binding</keyword>
<dbReference type="NCBIfam" id="TIGR01069">
    <property type="entry name" value="mutS2"/>
    <property type="match status" value="1"/>
</dbReference>
<dbReference type="GO" id="GO:0030983">
    <property type="term" value="F:mismatched DNA binding"/>
    <property type="evidence" value="ECO:0007669"/>
    <property type="project" value="InterPro"/>
</dbReference>
<dbReference type="FunFam" id="3.40.50.300:FF:000830">
    <property type="entry name" value="Endonuclease MutS2"/>
    <property type="match status" value="1"/>
</dbReference>
<dbReference type="Gene3D" id="3.40.50.300">
    <property type="entry name" value="P-loop containing nucleotide triphosphate hydrolases"/>
    <property type="match status" value="1"/>
</dbReference>
<dbReference type="InterPro" id="IPR005747">
    <property type="entry name" value="MutS2"/>
</dbReference>
<dbReference type="GO" id="GO:0006298">
    <property type="term" value="P:mismatch repair"/>
    <property type="evidence" value="ECO:0007669"/>
    <property type="project" value="InterPro"/>
</dbReference>
<evidence type="ECO:0000256" key="7">
    <source>
        <dbReference type="SAM" id="MobiDB-lite"/>
    </source>
</evidence>
<dbReference type="SMART" id="SM00534">
    <property type="entry name" value="MUTSac"/>
    <property type="match status" value="1"/>
</dbReference>
<evidence type="ECO:0000313" key="10">
    <source>
        <dbReference type="Proteomes" id="UP000732377"/>
    </source>
</evidence>
<keyword evidence="4" id="KW-0067">ATP-binding</keyword>
<feature type="region of interest" description="Disordered" evidence="7">
    <location>
        <begin position="253"/>
        <end position="281"/>
    </location>
</feature>
<feature type="compositionally biased region" description="Basic and acidic residues" evidence="7">
    <location>
        <begin position="265"/>
        <end position="281"/>
    </location>
</feature>
<dbReference type="SUPFAM" id="SSF160443">
    <property type="entry name" value="SMR domain-like"/>
    <property type="match status" value="1"/>
</dbReference>
<organism evidence="9 10">
    <name type="scientific">Symbiobacterium thermophilum</name>
    <dbReference type="NCBI Taxonomy" id="2734"/>
    <lineage>
        <taxon>Bacteria</taxon>
        <taxon>Bacillati</taxon>
        <taxon>Bacillota</taxon>
        <taxon>Clostridia</taxon>
        <taxon>Eubacteriales</taxon>
        <taxon>Symbiobacteriaceae</taxon>
        <taxon>Symbiobacterium</taxon>
    </lineage>
</organism>
<dbReference type="EMBL" id="PIUK01000507">
    <property type="protein sequence ID" value="MBY6278421.1"/>
    <property type="molecule type" value="Genomic_DNA"/>
</dbReference>
<evidence type="ECO:0000256" key="2">
    <source>
        <dbReference type="ARBA" id="ARBA00022741"/>
    </source>
</evidence>
<dbReference type="InterPro" id="IPR046893">
    <property type="entry name" value="MSSS"/>
</dbReference>
<keyword evidence="6" id="KW-0238">DNA-binding</keyword>
<dbReference type="CDD" id="cd06503">
    <property type="entry name" value="ATP-synt_Fo_b"/>
    <property type="match status" value="1"/>
</dbReference>
<dbReference type="PROSITE" id="PS00486">
    <property type="entry name" value="DNA_MISMATCH_REPAIR_2"/>
    <property type="match status" value="1"/>
</dbReference>
<accession>A0A953LJP4</accession>
<evidence type="ECO:0000256" key="4">
    <source>
        <dbReference type="ARBA" id="ARBA00022840"/>
    </source>
</evidence>
<dbReference type="Proteomes" id="UP000732377">
    <property type="component" value="Unassembled WGS sequence"/>
</dbReference>
<sequence>HGTRVGVFQQVFVDIGDEQSIEQSLSTFSGHMTNIIRILDALEGPALVLLDELGAGTDPTEGAALAMSILEHLHKRGAKTVATTHYSELKTYAYTRSRVENASVEFDVETLRPTFRLLIGVPGSSNAFEISRRLGLSPHIVDRARQFLTQEQERVEDLIQGIHATRAELEKERAEAHRLRAEAQRMREEYERRYGDAQRKAAERVEKARAQAQQILATARREAEAVIAELKQALREQREAERMQAIQSARSRLARARQAVEPTEEEQRARRRGEVPRGLKPGDKVRVVSLDTTGYVLSEPDADGNVLVQAGILKMTVSLTDLERASEEQPAAGAGGPARMRTHGKGLAVSKAREMSPEVDLRGLMVEEALERVDKFLDDAVLAGLPQVRIIHGKGTGALRKAVTEALRHDRRVESYRLGGVGEGGDGVTVAKLRE</sequence>
<dbReference type="InterPro" id="IPR036063">
    <property type="entry name" value="Smr_dom_sf"/>
</dbReference>
<proteinExistence type="predicted"/>
<feature type="non-terminal residue" evidence="9">
    <location>
        <position position="1"/>
    </location>
</feature>
<dbReference type="PANTHER" id="PTHR48466">
    <property type="entry name" value="OS10G0509000 PROTEIN-RELATED"/>
    <property type="match status" value="1"/>
</dbReference>
<dbReference type="InterPro" id="IPR000432">
    <property type="entry name" value="DNA_mismatch_repair_MutS_C"/>
</dbReference>
<dbReference type="Pfam" id="PF01713">
    <property type="entry name" value="Smr"/>
    <property type="match status" value="1"/>
</dbReference>
<dbReference type="Pfam" id="PF20297">
    <property type="entry name" value="MSSS"/>
    <property type="match status" value="1"/>
</dbReference>
<dbReference type="GO" id="GO:0016887">
    <property type="term" value="F:ATP hydrolysis activity"/>
    <property type="evidence" value="ECO:0007669"/>
    <property type="project" value="InterPro"/>
</dbReference>
<name>A0A953LJP4_SYMTR</name>
<dbReference type="GO" id="GO:0004519">
    <property type="term" value="F:endonuclease activity"/>
    <property type="evidence" value="ECO:0007669"/>
    <property type="project" value="UniProtKB-KW"/>
</dbReference>
<evidence type="ECO:0000256" key="6">
    <source>
        <dbReference type="ARBA" id="ARBA00023125"/>
    </source>
</evidence>
<dbReference type="SMART" id="SM00463">
    <property type="entry name" value="SMR"/>
    <property type="match status" value="1"/>
</dbReference>
<evidence type="ECO:0000256" key="5">
    <source>
        <dbReference type="ARBA" id="ARBA00022884"/>
    </source>
</evidence>
<evidence type="ECO:0000256" key="3">
    <source>
        <dbReference type="ARBA" id="ARBA00022801"/>
    </source>
</evidence>
<keyword evidence="5" id="KW-0694">RNA-binding</keyword>
<dbReference type="InterPro" id="IPR045076">
    <property type="entry name" value="MutS"/>
</dbReference>
<dbReference type="InterPro" id="IPR002625">
    <property type="entry name" value="Smr_dom"/>
</dbReference>
<evidence type="ECO:0000256" key="1">
    <source>
        <dbReference type="ARBA" id="ARBA00022730"/>
    </source>
</evidence>
<keyword evidence="2" id="KW-0547">Nucleotide-binding</keyword>
<dbReference type="InterPro" id="IPR027417">
    <property type="entry name" value="P-loop_NTPase"/>
</dbReference>
<dbReference type="Pfam" id="PF00488">
    <property type="entry name" value="MutS_V"/>
    <property type="match status" value="1"/>
</dbReference>
<dbReference type="GO" id="GO:0005524">
    <property type="term" value="F:ATP binding"/>
    <property type="evidence" value="ECO:0007669"/>
    <property type="project" value="UniProtKB-KW"/>
</dbReference>
<evidence type="ECO:0000259" key="8">
    <source>
        <dbReference type="PROSITE" id="PS50828"/>
    </source>
</evidence>
<dbReference type="PANTHER" id="PTHR48466:SF2">
    <property type="entry name" value="OS10G0509000 PROTEIN"/>
    <property type="match status" value="1"/>
</dbReference>
<dbReference type="AlphaFoldDB" id="A0A953LJP4"/>
<comment type="caution">
    <text evidence="9">The sequence shown here is derived from an EMBL/GenBank/DDBJ whole genome shotgun (WGS) entry which is preliminary data.</text>
</comment>
<dbReference type="RefSeq" id="WP_273381930.1">
    <property type="nucleotide sequence ID" value="NZ_PIUK01000507.1"/>
</dbReference>
<evidence type="ECO:0000313" key="9">
    <source>
        <dbReference type="EMBL" id="MBY6278421.1"/>
    </source>
</evidence>
<reference evidence="9" key="1">
    <citation type="submission" date="2017-11" db="EMBL/GenBank/DDBJ databases">
        <title>Three new genomes from thermophilic consortium.</title>
        <authorList>
            <person name="Quaggio R."/>
            <person name="Amgarten D."/>
            <person name="Setubal J.C."/>
        </authorList>
    </citation>
    <scope>NUCLEOTIDE SEQUENCE</scope>
    <source>
        <strain evidence="9">ZCTH01-B2</strain>
    </source>
</reference>
<gene>
    <name evidence="9" type="ORF">CWE10_20195</name>
</gene>
<feature type="domain" description="Smr" evidence="8">
    <location>
        <begin position="359"/>
        <end position="434"/>
    </location>
</feature>
<dbReference type="GO" id="GO:0140664">
    <property type="term" value="F:ATP-dependent DNA damage sensor activity"/>
    <property type="evidence" value="ECO:0007669"/>
    <property type="project" value="InterPro"/>
</dbReference>
<protein>
    <submittedName>
        <fullName evidence="9">Endonuclease MutS2</fullName>
    </submittedName>
</protein>
<dbReference type="PROSITE" id="PS50828">
    <property type="entry name" value="SMR"/>
    <property type="match status" value="1"/>
</dbReference>